<dbReference type="EnsemblPlants" id="MELO3C033974.2.1">
    <property type="protein sequence ID" value="MELO3C033974.2.1"/>
    <property type="gene ID" value="MELO3C033974.2"/>
</dbReference>
<dbReference type="AlphaFoldDB" id="A0A9I9EHP0"/>
<proteinExistence type="predicted"/>
<organism evidence="1">
    <name type="scientific">Cucumis melo</name>
    <name type="common">Muskmelon</name>
    <dbReference type="NCBI Taxonomy" id="3656"/>
    <lineage>
        <taxon>Eukaryota</taxon>
        <taxon>Viridiplantae</taxon>
        <taxon>Streptophyta</taxon>
        <taxon>Embryophyta</taxon>
        <taxon>Tracheophyta</taxon>
        <taxon>Spermatophyta</taxon>
        <taxon>Magnoliopsida</taxon>
        <taxon>eudicotyledons</taxon>
        <taxon>Gunneridae</taxon>
        <taxon>Pentapetalae</taxon>
        <taxon>rosids</taxon>
        <taxon>fabids</taxon>
        <taxon>Cucurbitales</taxon>
        <taxon>Cucurbitaceae</taxon>
        <taxon>Benincaseae</taxon>
        <taxon>Cucumis</taxon>
    </lineage>
</organism>
<protein>
    <submittedName>
        <fullName evidence="1">Uncharacterized protein</fullName>
    </submittedName>
</protein>
<accession>A0A9I9EHP0</accession>
<evidence type="ECO:0000313" key="1">
    <source>
        <dbReference type="EnsemblPlants" id="MELO3C033974.2.1"/>
    </source>
</evidence>
<name>A0A9I9EHP0_CUCME</name>
<reference evidence="1" key="1">
    <citation type="submission" date="2023-03" db="UniProtKB">
        <authorList>
            <consortium name="EnsemblPlants"/>
        </authorList>
    </citation>
    <scope>IDENTIFICATION</scope>
</reference>
<sequence>MRLPAPKEDGKASGLVQLNEQGLDLAFALLSKPLIIIHNQFHFPFMGWMMEFPKIRLGFRIRMKKPTPRSSCEFFAD</sequence>
<dbReference type="Gramene" id="MELO3C033974.2.1">
    <property type="protein sequence ID" value="MELO3C033974.2.1"/>
    <property type="gene ID" value="MELO3C033974.2"/>
</dbReference>